<protein>
    <submittedName>
        <fullName evidence="3">PepSY domain-containing protein</fullName>
    </submittedName>
</protein>
<keyword evidence="4" id="KW-1185">Reference proteome</keyword>
<keyword evidence="1" id="KW-0732">Signal</keyword>
<evidence type="ECO:0000256" key="1">
    <source>
        <dbReference type="SAM" id="SignalP"/>
    </source>
</evidence>
<dbReference type="Pfam" id="PF03413">
    <property type="entry name" value="PepSY"/>
    <property type="match status" value="1"/>
</dbReference>
<feature type="signal peptide" evidence="1">
    <location>
        <begin position="1"/>
        <end position="24"/>
    </location>
</feature>
<proteinExistence type="predicted"/>
<accession>A0ABT0I877</accession>
<dbReference type="Proteomes" id="UP001522868">
    <property type="component" value="Unassembled WGS sequence"/>
</dbReference>
<reference evidence="3 4" key="1">
    <citation type="submission" date="2022-04" db="EMBL/GenBank/DDBJ databases">
        <title>Streptomyces sp. nov. LCR6-01 isolated from Lichen of Dirinaria sp.</title>
        <authorList>
            <person name="Kanchanasin P."/>
            <person name="Tanasupawat S."/>
            <person name="Phongsopitanun W."/>
        </authorList>
    </citation>
    <scope>NUCLEOTIDE SEQUENCE [LARGE SCALE GENOMIC DNA]</scope>
    <source>
        <strain evidence="3 4">LCR6-01</strain>
    </source>
</reference>
<sequence length="108" mass="11069">MKRNLVIATVTAALLAGGTATAFAVADGADQGPAKTAQSAPKVTAEQALKAVADRGQVVSLDLDDDGGKQAWDVELLKDGKVQDWTVDATTAKATQDKADADDANDND</sequence>
<evidence type="ECO:0000313" key="4">
    <source>
        <dbReference type="Proteomes" id="UP001522868"/>
    </source>
</evidence>
<organism evidence="3 4">
    <name type="scientific">Streptomyces lichenis</name>
    <dbReference type="NCBI Taxonomy" id="2306967"/>
    <lineage>
        <taxon>Bacteria</taxon>
        <taxon>Bacillati</taxon>
        <taxon>Actinomycetota</taxon>
        <taxon>Actinomycetes</taxon>
        <taxon>Kitasatosporales</taxon>
        <taxon>Streptomycetaceae</taxon>
        <taxon>Streptomyces</taxon>
    </lineage>
</organism>
<comment type="caution">
    <text evidence="3">The sequence shown here is derived from an EMBL/GenBank/DDBJ whole genome shotgun (WGS) entry which is preliminary data.</text>
</comment>
<gene>
    <name evidence="3" type="ORF">M1O15_08830</name>
</gene>
<dbReference type="RefSeq" id="WP_248632711.1">
    <property type="nucleotide sequence ID" value="NZ_JALPTH010000006.1"/>
</dbReference>
<evidence type="ECO:0000259" key="2">
    <source>
        <dbReference type="Pfam" id="PF03413"/>
    </source>
</evidence>
<name>A0ABT0I877_9ACTN</name>
<feature type="domain" description="PepSY" evidence="2">
    <location>
        <begin position="42"/>
        <end position="93"/>
    </location>
</feature>
<feature type="chain" id="PRO_5046899914" evidence="1">
    <location>
        <begin position="25"/>
        <end position="108"/>
    </location>
</feature>
<dbReference type="EMBL" id="JALPTH010000006">
    <property type="protein sequence ID" value="MCK8677492.1"/>
    <property type="molecule type" value="Genomic_DNA"/>
</dbReference>
<evidence type="ECO:0000313" key="3">
    <source>
        <dbReference type="EMBL" id="MCK8677492.1"/>
    </source>
</evidence>
<dbReference type="InterPro" id="IPR025711">
    <property type="entry name" value="PepSY"/>
</dbReference>
<dbReference type="Gene3D" id="3.10.450.40">
    <property type="match status" value="1"/>
</dbReference>